<dbReference type="SUPFAM" id="SSF57667">
    <property type="entry name" value="beta-beta-alpha zinc fingers"/>
    <property type="match status" value="1"/>
</dbReference>
<evidence type="ECO:0000256" key="5">
    <source>
        <dbReference type="ARBA" id="ARBA00022771"/>
    </source>
</evidence>
<feature type="domain" description="C2H2-type" evidence="16">
    <location>
        <begin position="131"/>
        <end position="158"/>
    </location>
</feature>
<evidence type="ECO:0000256" key="4">
    <source>
        <dbReference type="ARBA" id="ARBA00022737"/>
    </source>
</evidence>
<evidence type="ECO:0000256" key="12">
    <source>
        <dbReference type="ARBA" id="ARBA00054824"/>
    </source>
</evidence>
<keyword evidence="3" id="KW-0479">Metal-binding</keyword>
<dbReference type="Gene3D" id="3.30.160.60">
    <property type="entry name" value="Classic Zinc Finger"/>
    <property type="match status" value="2"/>
</dbReference>
<evidence type="ECO:0000256" key="2">
    <source>
        <dbReference type="ARBA" id="ARBA00022491"/>
    </source>
</evidence>
<evidence type="ECO:0000256" key="6">
    <source>
        <dbReference type="ARBA" id="ARBA00022833"/>
    </source>
</evidence>
<evidence type="ECO:0000256" key="9">
    <source>
        <dbReference type="ARBA" id="ARBA00023163"/>
    </source>
</evidence>
<keyword evidence="10" id="KW-0539">Nucleus</keyword>
<evidence type="ECO:0000313" key="17">
    <source>
        <dbReference type="EMBL" id="KAK2021975.1"/>
    </source>
</evidence>
<evidence type="ECO:0000256" key="15">
    <source>
        <dbReference type="SAM" id="MobiDB-lite"/>
    </source>
</evidence>
<dbReference type="GO" id="GO:0000433">
    <property type="term" value="P:carbon catabolite repression of transcription from RNA polymerase II promoter by glucose"/>
    <property type="evidence" value="ECO:0007669"/>
    <property type="project" value="TreeGrafter"/>
</dbReference>
<feature type="compositionally biased region" description="Polar residues" evidence="15">
    <location>
        <begin position="220"/>
        <end position="238"/>
    </location>
</feature>
<dbReference type="InterPro" id="IPR051007">
    <property type="entry name" value="creA/MIG_C2H2-ZnF"/>
</dbReference>
<dbReference type="FunFam" id="3.30.160.60:FF:000089">
    <property type="entry name" value="DNA-binding protein creA"/>
    <property type="match status" value="1"/>
</dbReference>
<comment type="similarity">
    <text evidence="11">Belongs to the creA/MIG C2H2-type zinc-finger protein family.</text>
</comment>
<feature type="compositionally biased region" description="Polar residues" evidence="15">
    <location>
        <begin position="183"/>
        <end position="203"/>
    </location>
</feature>
<evidence type="ECO:0000259" key="16">
    <source>
        <dbReference type="PROSITE" id="PS50157"/>
    </source>
</evidence>
<keyword evidence="5 14" id="KW-0863">Zinc-finger</keyword>
<dbReference type="GO" id="GO:0043609">
    <property type="term" value="P:regulation of carbon utilization"/>
    <property type="evidence" value="ECO:0007669"/>
    <property type="project" value="UniProtKB-ARBA"/>
</dbReference>
<dbReference type="GO" id="GO:0008270">
    <property type="term" value="F:zinc ion binding"/>
    <property type="evidence" value="ECO:0007669"/>
    <property type="project" value="UniProtKB-KW"/>
</dbReference>
<evidence type="ECO:0000313" key="18">
    <source>
        <dbReference type="Proteomes" id="UP001232148"/>
    </source>
</evidence>
<feature type="region of interest" description="Disordered" evidence="15">
    <location>
        <begin position="151"/>
        <end position="238"/>
    </location>
</feature>
<evidence type="ECO:0000256" key="11">
    <source>
        <dbReference type="ARBA" id="ARBA00038023"/>
    </source>
</evidence>
<keyword evidence="4" id="KW-0677">Repeat</keyword>
<dbReference type="Proteomes" id="UP001232148">
    <property type="component" value="Unassembled WGS sequence"/>
</dbReference>
<dbReference type="GO" id="GO:0005737">
    <property type="term" value="C:cytoplasm"/>
    <property type="evidence" value="ECO:0007669"/>
    <property type="project" value="TreeGrafter"/>
</dbReference>
<comment type="function">
    <text evidence="12">Involved in carbon catabolite repression. Represses the transcription of a number of genes by binding to a GC-rich region in their promoter.</text>
</comment>
<dbReference type="AlphaFoldDB" id="A0AAD9LXK2"/>
<dbReference type="GO" id="GO:0000978">
    <property type="term" value="F:RNA polymerase II cis-regulatory region sequence-specific DNA binding"/>
    <property type="evidence" value="ECO:0007669"/>
    <property type="project" value="TreeGrafter"/>
</dbReference>
<feature type="domain" description="C2H2-type" evidence="16">
    <location>
        <begin position="159"/>
        <end position="188"/>
    </location>
</feature>
<dbReference type="Pfam" id="PF00096">
    <property type="entry name" value="zf-C2H2"/>
    <property type="match status" value="2"/>
</dbReference>
<feature type="region of interest" description="Disordered" evidence="15">
    <location>
        <begin position="413"/>
        <end position="481"/>
    </location>
</feature>
<feature type="region of interest" description="Disordered" evidence="15">
    <location>
        <begin position="108"/>
        <end position="129"/>
    </location>
</feature>
<name>A0AAD9LXK2_9PEZI</name>
<evidence type="ECO:0000256" key="7">
    <source>
        <dbReference type="ARBA" id="ARBA00023015"/>
    </source>
</evidence>
<dbReference type="SMART" id="SM00355">
    <property type="entry name" value="ZnF_C2H2"/>
    <property type="match status" value="2"/>
</dbReference>
<keyword evidence="7" id="KW-0805">Transcription regulation</keyword>
<proteinExistence type="inferred from homology"/>
<keyword evidence="9" id="KW-0804">Transcription</keyword>
<feature type="compositionally biased region" description="Low complexity" evidence="15">
    <location>
        <begin position="341"/>
        <end position="355"/>
    </location>
</feature>
<keyword evidence="8" id="KW-0238">DNA-binding</keyword>
<evidence type="ECO:0000256" key="10">
    <source>
        <dbReference type="ARBA" id="ARBA00023242"/>
    </source>
</evidence>
<gene>
    <name evidence="17" type="ORF">LX32DRAFT_699015</name>
</gene>
<evidence type="ECO:0000256" key="8">
    <source>
        <dbReference type="ARBA" id="ARBA00023125"/>
    </source>
</evidence>
<feature type="compositionally biased region" description="Polar residues" evidence="15">
    <location>
        <begin position="460"/>
        <end position="471"/>
    </location>
</feature>
<reference evidence="17" key="1">
    <citation type="submission" date="2021-06" db="EMBL/GenBank/DDBJ databases">
        <title>Comparative genomics, transcriptomics and evolutionary studies reveal genomic signatures of adaptation to plant cell wall in hemibiotrophic fungi.</title>
        <authorList>
            <consortium name="DOE Joint Genome Institute"/>
            <person name="Baroncelli R."/>
            <person name="Diaz J.F."/>
            <person name="Benocci T."/>
            <person name="Peng M."/>
            <person name="Battaglia E."/>
            <person name="Haridas S."/>
            <person name="Andreopoulos W."/>
            <person name="Labutti K."/>
            <person name="Pangilinan J."/>
            <person name="Floch G.L."/>
            <person name="Makela M.R."/>
            <person name="Henrissat B."/>
            <person name="Grigoriev I.V."/>
            <person name="Crouch J.A."/>
            <person name="De Vries R.P."/>
            <person name="Sukno S.A."/>
            <person name="Thon M.R."/>
        </authorList>
    </citation>
    <scope>NUCLEOTIDE SEQUENCE</scope>
    <source>
        <strain evidence="17">MAFF235873</strain>
    </source>
</reference>
<keyword evidence="18" id="KW-1185">Reference proteome</keyword>
<feature type="compositionally biased region" description="Low complexity" evidence="15">
    <location>
        <begin position="73"/>
        <end position="87"/>
    </location>
</feature>
<feature type="compositionally biased region" description="Basic and acidic residues" evidence="15">
    <location>
        <begin position="320"/>
        <end position="331"/>
    </location>
</feature>
<dbReference type="PROSITE" id="PS00028">
    <property type="entry name" value="ZINC_FINGER_C2H2_1"/>
    <property type="match status" value="2"/>
</dbReference>
<dbReference type="FunFam" id="3.30.160.60:FF:000152">
    <property type="entry name" value="DNA-binding protein creA"/>
    <property type="match status" value="1"/>
</dbReference>
<dbReference type="PANTHER" id="PTHR47428:SF1">
    <property type="entry name" value="REGULATORY PROTEIN MIG1-RELATED"/>
    <property type="match status" value="1"/>
</dbReference>
<keyword evidence="6" id="KW-0862">Zinc</keyword>
<feature type="region of interest" description="Disordered" evidence="15">
    <location>
        <begin position="41"/>
        <end position="92"/>
    </location>
</feature>
<sequence length="481" mass="52498">MRDGDQAEWEMDNNYTNNNHPPYIANHLGTVLTIPEPVLNLDDKKQRSTSTLRTETPSSGSSGPMGDHMQQTQQSSSPFNFSSLLNPDKADNMMSTDAMETTRLGQLNELKPKGPLPGQTAENPNELPRPYKCPLCDKAFHRLEHQTRHIRTHTGEKPHACQYPGCSKKFSRSDELTRHSRIHSNPNSRRGKNQYNSGPQSHMPQDGMMAPPPAPKTIRSAPTSSLSSPNVSPPHSFSTYVLPVQQGHGSPFGRQFQGNSNMDISILAKAANQVERETLTAPPFHHSSSGARHHPYYSHSLHNSRGHLPSLSAYHMSRSHSNDEHNDDHYSGSRHAKRSRPNSPNSTAPSSPTFSHDSLSPTPDHTPIATPAHSPRLRPMGYELPSLRNLSLQHAAPPALAPLEPHLEAPYLPPAPAPTSAGTPARSGTSLTDIISRPDASRKLPVPKIGVHQLLDGSDGFQSGRSSTSGSIAGGDLMDRM</sequence>
<dbReference type="EMBL" id="MU843068">
    <property type="protein sequence ID" value="KAK2021975.1"/>
    <property type="molecule type" value="Genomic_DNA"/>
</dbReference>
<dbReference type="InterPro" id="IPR013087">
    <property type="entry name" value="Znf_C2H2_type"/>
</dbReference>
<feature type="region of interest" description="Disordered" evidence="15">
    <location>
        <begin position="281"/>
        <end position="304"/>
    </location>
</feature>
<comment type="caution">
    <text evidence="17">The sequence shown here is derived from an EMBL/GenBank/DDBJ whole genome shotgun (WGS) entry which is preliminary data.</text>
</comment>
<accession>A0AAD9LXK2</accession>
<evidence type="ECO:0000256" key="1">
    <source>
        <dbReference type="ARBA" id="ARBA00004123"/>
    </source>
</evidence>
<comment type="subcellular location">
    <subcellularLocation>
        <location evidence="1">Nucleus</location>
    </subcellularLocation>
</comment>
<dbReference type="PANTHER" id="PTHR47428">
    <property type="entry name" value="REGULATORY PROTEIN MIG1-RELATED"/>
    <property type="match status" value="1"/>
</dbReference>
<feature type="compositionally biased region" description="Polar residues" evidence="15">
    <location>
        <begin position="48"/>
        <end position="62"/>
    </location>
</feature>
<keyword evidence="2" id="KW-0678">Repressor</keyword>
<evidence type="ECO:0000256" key="3">
    <source>
        <dbReference type="ARBA" id="ARBA00022723"/>
    </source>
</evidence>
<evidence type="ECO:0000256" key="13">
    <source>
        <dbReference type="ARBA" id="ARBA00077756"/>
    </source>
</evidence>
<dbReference type="PROSITE" id="PS50157">
    <property type="entry name" value="ZINC_FINGER_C2H2_2"/>
    <property type="match status" value="2"/>
</dbReference>
<dbReference type="GO" id="GO:0005634">
    <property type="term" value="C:nucleus"/>
    <property type="evidence" value="ECO:0007669"/>
    <property type="project" value="UniProtKB-SubCell"/>
</dbReference>
<dbReference type="InterPro" id="IPR036236">
    <property type="entry name" value="Znf_C2H2_sf"/>
</dbReference>
<evidence type="ECO:0000256" key="14">
    <source>
        <dbReference type="PROSITE-ProRule" id="PRU00042"/>
    </source>
</evidence>
<protein>
    <recommendedName>
        <fullName evidence="13">Carbon catabolite repressor</fullName>
    </recommendedName>
</protein>
<feature type="region of interest" description="Disordered" evidence="15">
    <location>
        <begin position="317"/>
        <end position="381"/>
    </location>
</feature>
<organism evidence="17 18">
    <name type="scientific">Colletotrichum zoysiae</name>
    <dbReference type="NCBI Taxonomy" id="1216348"/>
    <lineage>
        <taxon>Eukaryota</taxon>
        <taxon>Fungi</taxon>
        <taxon>Dikarya</taxon>
        <taxon>Ascomycota</taxon>
        <taxon>Pezizomycotina</taxon>
        <taxon>Sordariomycetes</taxon>
        <taxon>Hypocreomycetidae</taxon>
        <taxon>Glomerellales</taxon>
        <taxon>Glomerellaceae</taxon>
        <taxon>Colletotrichum</taxon>
        <taxon>Colletotrichum graminicola species complex</taxon>
    </lineage>
</organism>